<feature type="domain" description="C2H2-type" evidence="9">
    <location>
        <begin position="309"/>
        <end position="336"/>
    </location>
</feature>
<evidence type="ECO:0000313" key="11">
    <source>
        <dbReference type="Proteomes" id="UP001217089"/>
    </source>
</evidence>
<dbReference type="InterPro" id="IPR050589">
    <property type="entry name" value="Ikaros_C2H2-ZF"/>
</dbReference>
<keyword evidence="3" id="KW-0677">Repeat</keyword>
<dbReference type="InterPro" id="IPR013087">
    <property type="entry name" value="Znf_C2H2_type"/>
</dbReference>
<accession>A0ABQ9F2J5</accession>
<evidence type="ECO:0000256" key="7">
    <source>
        <dbReference type="ARBA" id="ARBA00023242"/>
    </source>
</evidence>
<keyword evidence="5" id="KW-0862">Zinc</keyword>
<protein>
    <recommendedName>
        <fullName evidence="9">C2H2-type domain-containing protein</fullName>
    </recommendedName>
</protein>
<gene>
    <name evidence="10" type="ORF">KUTeg_010973</name>
</gene>
<evidence type="ECO:0000256" key="3">
    <source>
        <dbReference type="ARBA" id="ARBA00022737"/>
    </source>
</evidence>
<keyword evidence="2" id="KW-0479">Metal-binding</keyword>
<evidence type="ECO:0000256" key="8">
    <source>
        <dbReference type="PROSITE-ProRule" id="PRU00042"/>
    </source>
</evidence>
<sequence length="416" mass="48144">MKSDRLTMTTTMNFVDVDTPLNARTYDTLGTTVHIISIAFQQDMKKECKKGEEKERIFKISMDGLIDFVNQDIAHHELFSDCDELSRYGEESAVLVVNPNNNVTGCMGSRFGQEFFQSKLDLLQQFHQYCQELMTKHTCNVCNESFTKPKGLSRHRVNQGHAQPCEICGTEFIHTPEFRNHMRHHKAQQKKLEKIPVKCEFCPKEFWGKGDLNKHRRIHTKEKPYMCDVCGSQFALPSQLSCHRRSHTGERPYSCTECGKKFTLSNTLARHRRKHSGDKYQCHICGKQYASRWNLTVHVEYIHTGLTPFKCEFCGKEFNRKDNLKVHKKKHDKERAKASNNTTMVPNSDVSADMYLTGLVERTVQGISDVGLSLGPKSETHISWKFQTESLEIFKKYLFEFQILAVVVQVWNPSHH</sequence>
<comment type="subcellular location">
    <subcellularLocation>
        <location evidence="1">Nucleus</location>
    </subcellularLocation>
</comment>
<evidence type="ECO:0000256" key="5">
    <source>
        <dbReference type="ARBA" id="ARBA00022833"/>
    </source>
</evidence>
<feature type="domain" description="C2H2-type" evidence="9">
    <location>
        <begin position="225"/>
        <end position="252"/>
    </location>
</feature>
<organism evidence="10 11">
    <name type="scientific">Tegillarca granosa</name>
    <name type="common">Malaysian cockle</name>
    <name type="synonym">Anadara granosa</name>
    <dbReference type="NCBI Taxonomy" id="220873"/>
    <lineage>
        <taxon>Eukaryota</taxon>
        <taxon>Metazoa</taxon>
        <taxon>Spiralia</taxon>
        <taxon>Lophotrochozoa</taxon>
        <taxon>Mollusca</taxon>
        <taxon>Bivalvia</taxon>
        <taxon>Autobranchia</taxon>
        <taxon>Pteriomorphia</taxon>
        <taxon>Arcoida</taxon>
        <taxon>Arcoidea</taxon>
        <taxon>Arcidae</taxon>
        <taxon>Tegillarca</taxon>
    </lineage>
</organism>
<evidence type="ECO:0000256" key="1">
    <source>
        <dbReference type="ARBA" id="ARBA00004123"/>
    </source>
</evidence>
<feature type="domain" description="C2H2-type" evidence="9">
    <location>
        <begin position="197"/>
        <end position="224"/>
    </location>
</feature>
<keyword evidence="6" id="KW-0238">DNA-binding</keyword>
<dbReference type="Proteomes" id="UP001217089">
    <property type="component" value="Unassembled WGS sequence"/>
</dbReference>
<keyword evidence="4 8" id="KW-0863">Zinc-finger</keyword>
<dbReference type="PROSITE" id="PS50157">
    <property type="entry name" value="ZINC_FINGER_C2H2_2"/>
    <property type="match status" value="7"/>
</dbReference>
<dbReference type="PANTHER" id="PTHR24404">
    <property type="entry name" value="ZINC FINGER PROTEIN"/>
    <property type="match status" value="1"/>
</dbReference>
<keyword evidence="11" id="KW-1185">Reference proteome</keyword>
<name>A0ABQ9F2J5_TEGGR</name>
<evidence type="ECO:0000256" key="4">
    <source>
        <dbReference type="ARBA" id="ARBA00022771"/>
    </source>
</evidence>
<dbReference type="SUPFAM" id="SSF57667">
    <property type="entry name" value="beta-beta-alpha zinc fingers"/>
    <property type="match status" value="3"/>
</dbReference>
<reference evidence="10 11" key="1">
    <citation type="submission" date="2022-12" db="EMBL/GenBank/DDBJ databases">
        <title>Chromosome-level genome of Tegillarca granosa.</title>
        <authorList>
            <person name="Kim J."/>
        </authorList>
    </citation>
    <scope>NUCLEOTIDE SEQUENCE [LARGE SCALE GENOMIC DNA]</scope>
    <source>
        <strain evidence="10">Teg-2019</strain>
        <tissue evidence="10">Adductor muscle</tissue>
    </source>
</reference>
<evidence type="ECO:0000256" key="6">
    <source>
        <dbReference type="ARBA" id="ARBA00023125"/>
    </source>
</evidence>
<feature type="domain" description="C2H2-type" evidence="9">
    <location>
        <begin position="253"/>
        <end position="280"/>
    </location>
</feature>
<proteinExistence type="predicted"/>
<keyword evidence="7" id="KW-0539">Nucleus</keyword>
<evidence type="ECO:0000313" key="10">
    <source>
        <dbReference type="EMBL" id="KAJ8311618.1"/>
    </source>
</evidence>
<evidence type="ECO:0000259" key="9">
    <source>
        <dbReference type="PROSITE" id="PS50157"/>
    </source>
</evidence>
<feature type="domain" description="C2H2-type" evidence="9">
    <location>
        <begin position="137"/>
        <end position="164"/>
    </location>
</feature>
<dbReference type="PROSITE" id="PS00028">
    <property type="entry name" value="ZINC_FINGER_C2H2_1"/>
    <property type="match status" value="7"/>
</dbReference>
<feature type="domain" description="C2H2-type" evidence="9">
    <location>
        <begin position="280"/>
        <end position="308"/>
    </location>
</feature>
<dbReference type="PANTHER" id="PTHR24404:SF114">
    <property type="entry name" value="KLUMPFUSS, ISOFORM B-RELATED"/>
    <property type="match status" value="1"/>
</dbReference>
<dbReference type="InterPro" id="IPR036236">
    <property type="entry name" value="Znf_C2H2_sf"/>
</dbReference>
<dbReference type="Pfam" id="PF00096">
    <property type="entry name" value="zf-C2H2"/>
    <property type="match status" value="5"/>
</dbReference>
<dbReference type="EMBL" id="JARBDR010000496">
    <property type="protein sequence ID" value="KAJ8311618.1"/>
    <property type="molecule type" value="Genomic_DNA"/>
</dbReference>
<feature type="domain" description="C2H2-type" evidence="9">
    <location>
        <begin position="163"/>
        <end position="190"/>
    </location>
</feature>
<dbReference type="SMART" id="SM00355">
    <property type="entry name" value="ZnF_C2H2"/>
    <property type="match status" value="7"/>
</dbReference>
<dbReference type="Gene3D" id="3.30.160.60">
    <property type="entry name" value="Classic Zinc Finger"/>
    <property type="match status" value="6"/>
</dbReference>
<comment type="caution">
    <text evidence="10">The sequence shown here is derived from an EMBL/GenBank/DDBJ whole genome shotgun (WGS) entry which is preliminary data.</text>
</comment>
<evidence type="ECO:0000256" key="2">
    <source>
        <dbReference type="ARBA" id="ARBA00022723"/>
    </source>
</evidence>